<evidence type="ECO:0000313" key="2">
    <source>
        <dbReference type="EMBL" id="KEY75298.1"/>
    </source>
</evidence>
<reference evidence="2 3" key="1">
    <citation type="journal article" date="2014" name="BMC Genomics">
        <title>Comparative genome sequencing reveals chemotype-specific gene clusters in the toxigenic black mold Stachybotrys.</title>
        <authorList>
            <person name="Semeiks J."/>
            <person name="Borek D."/>
            <person name="Otwinowski Z."/>
            <person name="Grishin N.V."/>
        </authorList>
    </citation>
    <scope>NUCLEOTIDE SEQUENCE [LARGE SCALE GENOMIC DNA]</scope>
    <source>
        <strain evidence="3">CBS 109288 / IBT 7711</strain>
    </source>
</reference>
<accession>A0A084BCL9</accession>
<feature type="compositionally biased region" description="Polar residues" evidence="1">
    <location>
        <begin position="426"/>
        <end position="435"/>
    </location>
</feature>
<name>A0A084BCL9_STACB</name>
<feature type="compositionally biased region" description="Basic and acidic residues" evidence="1">
    <location>
        <begin position="204"/>
        <end position="221"/>
    </location>
</feature>
<proteinExistence type="predicted"/>
<dbReference type="EMBL" id="KL647379">
    <property type="protein sequence ID" value="KEY75298.1"/>
    <property type="molecule type" value="Genomic_DNA"/>
</dbReference>
<dbReference type="Proteomes" id="UP000028045">
    <property type="component" value="Unassembled WGS sequence"/>
</dbReference>
<feature type="region of interest" description="Disordered" evidence="1">
    <location>
        <begin position="419"/>
        <end position="444"/>
    </location>
</feature>
<feature type="region of interest" description="Disordered" evidence="1">
    <location>
        <begin position="456"/>
        <end position="541"/>
    </location>
</feature>
<dbReference type="AlphaFoldDB" id="A0A084BCL9"/>
<keyword evidence="3" id="KW-1185">Reference proteome</keyword>
<feature type="compositionally biased region" description="Polar residues" evidence="1">
    <location>
        <begin position="515"/>
        <end position="541"/>
    </location>
</feature>
<protein>
    <submittedName>
        <fullName evidence="2">Uncharacterized protein</fullName>
    </submittedName>
</protein>
<feature type="compositionally biased region" description="Basic and acidic residues" evidence="1">
    <location>
        <begin position="503"/>
        <end position="513"/>
    </location>
</feature>
<dbReference type="HOGENOM" id="CLU_369255_0_0_1"/>
<feature type="compositionally biased region" description="Polar residues" evidence="1">
    <location>
        <begin position="457"/>
        <end position="486"/>
    </location>
</feature>
<organism evidence="2 3">
    <name type="scientific">Stachybotrys chartarum (strain CBS 109288 / IBT 7711)</name>
    <name type="common">Toxic black mold</name>
    <name type="synonym">Stilbospora chartarum</name>
    <dbReference type="NCBI Taxonomy" id="1280523"/>
    <lineage>
        <taxon>Eukaryota</taxon>
        <taxon>Fungi</taxon>
        <taxon>Dikarya</taxon>
        <taxon>Ascomycota</taxon>
        <taxon>Pezizomycotina</taxon>
        <taxon>Sordariomycetes</taxon>
        <taxon>Hypocreomycetidae</taxon>
        <taxon>Hypocreales</taxon>
        <taxon>Stachybotryaceae</taxon>
        <taxon>Stachybotrys</taxon>
    </lineage>
</organism>
<evidence type="ECO:0000313" key="3">
    <source>
        <dbReference type="Proteomes" id="UP000028045"/>
    </source>
</evidence>
<feature type="compositionally biased region" description="Acidic residues" evidence="1">
    <location>
        <begin position="182"/>
        <end position="203"/>
    </location>
</feature>
<dbReference type="OrthoDB" id="10593061at2759"/>
<feature type="region of interest" description="Disordered" evidence="1">
    <location>
        <begin position="125"/>
        <end position="221"/>
    </location>
</feature>
<evidence type="ECO:0000256" key="1">
    <source>
        <dbReference type="SAM" id="MobiDB-lite"/>
    </source>
</evidence>
<feature type="compositionally biased region" description="Acidic residues" evidence="1">
    <location>
        <begin position="154"/>
        <end position="173"/>
    </location>
</feature>
<feature type="compositionally biased region" description="Polar residues" evidence="1">
    <location>
        <begin position="128"/>
        <end position="138"/>
    </location>
</feature>
<gene>
    <name evidence="2" type="ORF">S7711_11297</name>
</gene>
<sequence length="754" mass="83764">MANLDEYLTGILANQVTRHEIFRDESSVHIVTLFPVKRHWLVAQLRCWEHHVEDLDERVLFTSLVNTPCCSKSTVDYDIRHHIFKAGTWVGKARPIKTSKSTGTTCNSRALEEFLSLSSALPDFHLPDSNSSQGSTERSALRATIQEESRVGDPEDNENDEGDDPGYDGEQEYGGEAHYNAEDDSEDDSEDDAENNTEDNTEDNTEHNTEHNANEQSHDRLSTVAQKIIERITKSGLPSALHFHKQSLQLPTEAFEARETNKEQITDYVKQADILWKEAQDMLKEAKQVTKITELRASCIWYIHWDRKISQSYRYHPARRAGLILRITNHSDWPRLEELVAQGISQAIKKRASQIDSCVNCVFHPLAGLYEPFKTLCSRAGFTSLGRFDIVEGPSLKLRLNQFPDTPEELRIQPSGHSLYPIIATPTPQNPSTFPNKHGRNESTSYDQLHLKRQRIQKPTSDQQPPTCGSPSQSATLDVSLGSSATRMEAETLDCVEPTSGDSSRRDQEDHHINTFRNDNTSPAAVSENRTSPSGQSLPNFQDQFITLPSVNGFCGNSHGKPIVASHSNIASSPDDTHQSFFLDESIAHEPRATAPDGPLPVAESTSILHAPCSIGRGTTESERHVSTFVSHLAVVHPEDHQSVLQSPIQDITLPGVNELLQGSHCLSGTQDAAAALLQFFGDTGHIRHVESTSTPALLQGADCNLDDLPHGGDHSLPQHAMQDNATSIDRIDVNAISESQFSFDDYFNFPPDD</sequence>